<organism evidence="1 2">
    <name type="scientific">Eisenbergiella tayi</name>
    <dbReference type="NCBI Taxonomy" id="1432052"/>
    <lineage>
        <taxon>Bacteria</taxon>
        <taxon>Bacillati</taxon>
        <taxon>Bacillota</taxon>
        <taxon>Clostridia</taxon>
        <taxon>Lachnospirales</taxon>
        <taxon>Lachnospiraceae</taxon>
        <taxon>Eisenbergiella</taxon>
    </lineage>
</organism>
<evidence type="ECO:0000313" key="1">
    <source>
        <dbReference type="EMBL" id="ODM03241.1"/>
    </source>
</evidence>
<protein>
    <submittedName>
        <fullName evidence="1">Uncharacterized protein</fullName>
    </submittedName>
</protein>
<comment type="caution">
    <text evidence="1">The sequence shown here is derived from an EMBL/GenBank/DDBJ whole genome shotgun (WGS) entry which is preliminary data.</text>
</comment>
<dbReference type="RefSeq" id="WP_167578484.1">
    <property type="nucleotide sequence ID" value="NZ_MCGH01000003.1"/>
</dbReference>
<accession>A0A1E3A4C9</accession>
<gene>
    <name evidence="1" type="ORF">BEI61_04035</name>
</gene>
<dbReference type="Proteomes" id="UP000094067">
    <property type="component" value="Unassembled WGS sequence"/>
</dbReference>
<dbReference type="AlphaFoldDB" id="A0A1E3A4C9"/>
<evidence type="ECO:0000313" key="2">
    <source>
        <dbReference type="Proteomes" id="UP000094067"/>
    </source>
</evidence>
<reference evidence="1 2" key="1">
    <citation type="submission" date="2016-07" db="EMBL/GenBank/DDBJ databases">
        <title>Characterization of isolates of Eisenbergiella tayi derived from blood cultures, using whole genome sequencing.</title>
        <authorList>
            <person name="Burdz T."/>
            <person name="Wiebe D."/>
            <person name="Huynh C."/>
            <person name="Bernard K."/>
        </authorList>
    </citation>
    <scope>NUCLEOTIDE SEQUENCE [LARGE SCALE GENOMIC DNA]</scope>
    <source>
        <strain evidence="1 2">NML 110608</strain>
    </source>
</reference>
<sequence>MEVEEYRACIIKLVNKINDINGLKRLYRLANNIFCKTAFSKPENK</sequence>
<proteinExistence type="predicted"/>
<name>A0A1E3A4C9_9FIRM</name>
<dbReference type="EMBL" id="MCGH01000003">
    <property type="protein sequence ID" value="ODM03241.1"/>
    <property type="molecule type" value="Genomic_DNA"/>
</dbReference>